<dbReference type="AlphaFoldDB" id="A0A1C7DQL2"/>
<sequence>MNYFLFEADDHDLNLIFSEEELEVFRELWSENISVRGIAEKMSRKTSEVALLVFDHAERGLIKQRDRSLHRL</sequence>
<evidence type="ECO:0000313" key="1">
    <source>
        <dbReference type="EMBL" id="ANU13483.1"/>
    </source>
</evidence>
<protein>
    <recommendedName>
        <fullName evidence="3">Helix-turn-helix domain containing protein</fullName>
    </recommendedName>
</protein>
<dbReference type="EMBL" id="CP016537">
    <property type="protein sequence ID" value="ANU13483.1"/>
    <property type="molecule type" value="Genomic_DNA"/>
</dbReference>
<dbReference type="KEGG" id="phc:BBI08_06335"/>
<reference evidence="2" key="2">
    <citation type="submission" date="2016-10" db="EMBL/GenBank/DDBJ databases">
        <authorList>
            <person name="See-Too W.S."/>
        </authorList>
    </citation>
    <scope>NUCLEOTIDE SEQUENCE [LARGE SCALE GENOMIC DNA]</scope>
    <source>
        <strain evidence="2">DSM 24743</strain>
    </source>
</reference>
<proteinExistence type="predicted"/>
<evidence type="ECO:0000313" key="2">
    <source>
        <dbReference type="Proteomes" id="UP000092687"/>
    </source>
</evidence>
<dbReference type="OrthoDB" id="2455520at2"/>
<gene>
    <name evidence="1" type="ORF">BBI08_06335</name>
</gene>
<evidence type="ECO:0008006" key="3">
    <source>
        <dbReference type="Google" id="ProtNLM"/>
    </source>
</evidence>
<dbReference type="STRING" id="1215089.BBI08_06335"/>
<dbReference type="RefSeq" id="WP_040850882.1">
    <property type="nucleotide sequence ID" value="NZ_CP016537.2"/>
</dbReference>
<organism evidence="1 2">
    <name type="scientific">Planococcus halocryophilus</name>
    <dbReference type="NCBI Taxonomy" id="1215089"/>
    <lineage>
        <taxon>Bacteria</taxon>
        <taxon>Bacillati</taxon>
        <taxon>Bacillota</taxon>
        <taxon>Bacilli</taxon>
        <taxon>Bacillales</taxon>
        <taxon>Caryophanaceae</taxon>
        <taxon>Planococcus</taxon>
    </lineage>
</organism>
<accession>A0A1C7DQL2</accession>
<name>A0A1C7DQL2_9BACL</name>
<reference evidence="2" key="1">
    <citation type="submission" date="2016-07" db="EMBL/GenBank/DDBJ databases">
        <authorList>
            <person name="See-Too W.S."/>
        </authorList>
    </citation>
    <scope>NUCLEOTIDE SEQUENCE [LARGE SCALE GENOMIC DNA]</scope>
    <source>
        <strain evidence="2">DSM 24743</strain>
    </source>
</reference>
<keyword evidence="2" id="KW-1185">Reference proteome</keyword>
<dbReference type="Proteomes" id="UP000092687">
    <property type="component" value="Chromosome"/>
</dbReference>